<feature type="compositionally biased region" description="Acidic residues" evidence="1">
    <location>
        <begin position="351"/>
        <end position="366"/>
    </location>
</feature>
<feature type="region of interest" description="Disordered" evidence="1">
    <location>
        <begin position="76"/>
        <end position="116"/>
    </location>
</feature>
<dbReference type="PANTHER" id="PTHR31507:SF12">
    <property type="entry name" value="C6 DOMAIN-CONTAINING PROTEIN"/>
    <property type="match status" value="1"/>
</dbReference>
<evidence type="ECO:0000256" key="1">
    <source>
        <dbReference type="SAM" id="MobiDB-lite"/>
    </source>
</evidence>
<dbReference type="Proteomes" id="UP001175271">
    <property type="component" value="Unassembled WGS sequence"/>
</dbReference>
<reference evidence="3" key="1">
    <citation type="submission" date="2023-06" db="EMBL/GenBank/DDBJ databases">
        <title>Genomic analysis of the entomopathogenic nematode Steinernema hermaphroditum.</title>
        <authorList>
            <person name="Schwarz E.M."/>
            <person name="Heppert J.K."/>
            <person name="Baniya A."/>
            <person name="Schwartz H.T."/>
            <person name="Tan C.-H."/>
            <person name="Antoshechkin I."/>
            <person name="Sternberg P.W."/>
            <person name="Goodrich-Blair H."/>
            <person name="Dillman A.R."/>
        </authorList>
    </citation>
    <scope>NUCLEOTIDE SEQUENCE</scope>
    <source>
        <strain evidence="3">PS9179</strain>
        <tissue evidence="3">Whole animal</tissue>
    </source>
</reference>
<dbReference type="EMBL" id="JAUCMV010000003">
    <property type="protein sequence ID" value="KAK0409708.1"/>
    <property type="molecule type" value="Genomic_DNA"/>
</dbReference>
<evidence type="ECO:0008006" key="5">
    <source>
        <dbReference type="Google" id="ProtNLM"/>
    </source>
</evidence>
<feature type="compositionally biased region" description="Polar residues" evidence="1">
    <location>
        <begin position="170"/>
        <end position="181"/>
    </location>
</feature>
<dbReference type="InterPro" id="IPR000884">
    <property type="entry name" value="TSP1_rpt"/>
</dbReference>
<keyword evidence="4" id="KW-1185">Reference proteome</keyword>
<gene>
    <name evidence="3" type="ORF">QR680_004703</name>
</gene>
<name>A0AA39HRR9_9BILA</name>
<protein>
    <recommendedName>
        <fullName evidence="5">ShKT domain-containing protein</fullName>
    </recommendedName>
</protein>
<sequence length="853" mass="92283">MQWIFYFTVISLLLDVFLAEDVEHCSEGVWSAWHGWTACVFNTTGPGDSHQFRARSCLIKPDCTVPKKPTCSGTKIEMRDCTPNETNPPEEELSSSPTSDILTSTTHPPNPPPCNLEGVWSEWREWSDCPEAPEGPVPEGNFRFRERICEKMPLGCELVVDAPTCIGNLSQEEPCSQTSITEPVGSITEDPTGTKEAVSKVTEVLEGGSTTPETDVTGLAVTESQEESTPGDITEEPITDSPQSSPENSFNEDQSTPVSLTKPPTVLCGEEGLWSEWGDWSNCPEGSDGPGPEGNYRLRERKCQYMPPGCDVVGDEPKCLGADSEQDPCGKPATTTESPLQTTSEVPPDTVDPETEEPPETTEEAETPSITNGPAESVTESSVTENPPIEASSSGGIVVPCLPEGKWSEWGEWTGCPDAPEGPGPEGNYKFRERTCNPMPAGCISSGGHPVCGGNNTQSEPCSLPEVPTTRESDPPELEITTISDVPIVTDGPTTAVTTPACLPNGEWSEWNEWTECPEMAEGPGPEGNYRLRERKCQALPPGCTLMEEPKCEGVDSQQEPCDAATEEPTTTQTLTTTTMVEVPETTTATPTVPTTTVTIITCLHKGEWGEWTEWTECPETPGPGAEGNQRLRERKCRGLPPGCLVVEEPTCEGPDSDQERCVSLTSEAPSTSTTTNLPTTTTTTLPQTTTIPVVPCEPLGVWTAWGGWTDCPEAPSGPGPEGNYRLRERQCQKVPERCISTEEPQCEGSDNEQEPCDTPTTTTKAVTTTTPCWSWQAWSEWWPCDKTCGMCGKTQRVRICQETTECKCPETMAYEKRNCESIPCMLTDGHVNACCSGFTLAVQGTGFVCVPA</sequence>
<feature type="chain" id="PRO_5041354132" description="ShKT domain-containing protein" evidence="2">
    <location>
        <begin position="20"/>
        <end position="853"/>
    </location>
</feature>
<dbReference type="PANTHER" id="PTHR31507">
    <property type="entry name" value="PROTEIN CBG15923"/>
    <property type="match status" value="1"/>
</dbReference>
<keyword evidence="2" id="KW-0732">Signal</keyword>
<feature type="compositionally biased region" description="Polar residues" evidence="1">
    <location>
        <begin position="333"/>
        <end position="344"/>
    </location>
</feature>
<feature type="region of interest" description="Disordered" evidence="1">
    <location>
        <begin position="170"/>
        <end position="266"/>
    </location>
</feature>
<evidence type="ECO:0000256" key="2">
    <source>
        <dbReference type="SAM" id="SignalP"/>
    </source>
</evidence>
<feature type="compositionally biased region" description="Polar residues" evidence="1">
    <location>
        <begin position="240"/>
        <end position="259"/>
    </location>
</feature>
<accession>A0AA39HRR9</accession>
<dbReference type="AlphaFoldDB" id="A0AA39HRR9"/>
<proteinExistence type="predicted"/>
<dbReference type="SMART" id="SM00209">
    <property type="entry name" value="TSP1"/>
    <property type="match status" value="8"/>
</dbReference>
<dbReference type="SUPFAM" id="SSF82895">
    <property type="entry name" value="TSP-1 type 1 repeat"/>
    <property type="match status" value="3"/>
</dbReference>
<feature type="region of interest" description="Disordered" evidence="1">
    <location>
        <begin position="321"/>
        <end position="400"/>
    </location>
</feature>
<feature type="compositionally biased region" description="Polar residues" evidence="1">
    <location>
        <begin position="369"/>
        <end position="395"/>
    </location>
</feature>
<evidence type="ECO:0000313" key="4">
    <source>
        <dbReference type="Proteomes" id="UP001175271"/>
    </source>
</evidence>
<feature type="region of interest" description="Disordered" evidence="1">
    <location>
        <begin position="667"/>
        <end position="687"/>
    </location>
</feature>
<dbReference type="PROSITE" id="PS50092">
    <property type="entry name" value="TSP1"/>
    <property type="match status" value="6"/>
</dbReference>
<feature type="compositionally biased region" description="Low complexity" evidence="1">
    <location>
        <begin position="671"/>
        <end position="687"/>
    </location>
</feature>
<dbReference type="InterPro" id="IPR036383">
    <property type="entry name" value="TSP1_rpt_sf"/>
</dbReference>
<comment type="caution">
    <text evidence="3">The sequence shown here is derived from an EMBL/GenBank/DDBJ whole genome shotgun (WGS) entry which is preliminary data.</text>
</comment>
<organism evidence="3 4">
    <name type="scientific">Steinernema hermaphroditum</name>
    <dbReference type="NCBI Taxonomy" id="289476"/>
    <lineage>
        <taxon>Eukaryota</taxon>
        <taxon>Metazoa</taxon>
        <taxon>Ecdysozoa</taxon>
        <taxon>Nematoda</taxon>
        <taxon>Chromadorea</taxon>
        <taxon>Rhabditida</taxon>
        <taxon>Tylenchina</taxon>
        <taxon>Panagrolaimomorpha</taxon>
        <taxon>Strongyloidoidea</taxon>
        <taxon>Steinernematidae</taxon>
        <taxon>Steinernema</taxon>
    </lineage>
</organism>
<dbReference type="Gene3D" id="2.20.100.10">
    <property type="entry name" value="Thrombospondin type-1 (TSP1) repeat"/>
    <property type="match status" value="5"/>
</dbReference>
<evidence type="ECO:0000313" key="3">
    <source>
        <dbReference type="EMBL" id="KAK0409708.1"/>
    </source>
</evidence>
<feature type="signal peptide" evidence="2">
    <location>
        <begin position="1"/>
        <end position="19"/>
    </location>
</feature>